<gene>
    <name evidence="1" type="ORF">GXW71_18590</name>
</gene>
<keyword evidence="2" id="KW-1185">Reference proteome</keyword>
<dbReference type="RefSeq" id="WP_211854046.1">
    <property type="nucleotide sequence ID" value="NZ_JAAGBB010000022.1"/>
</dbReference>
<protein>
    <recommendedName>
        <fullName evidence="3">Acyl carrier protein</fullName>
    </recommendedName>
</protein>
<proteinExistence type="predicted"/>
<comment type="caution">
    <text evidence="1">The sequence shown here is derived from an EMBL/GenBank/DDBJ whole genome shotgun (WGS) entry which is preliminary data.</text>
</comment>
<evidence type="ECO:0008006" key="3">
    <source>
        <dbReference type="Google" id="ProtNLM"/>
    </source>
</evidence>
<name>A0ABS5F2M6_9PROT</name>
<sequence>MLALIHERFGDLRKPFSPDARINGPGGFDDEDAEYLIVDAFRLLGLPDRELPRFPYARFFASDAEGGVPLSAILARVIAFAFDPLGISRPLARRDPLRVGRLLSWLGERLGRPSEDRSAEVEQPPLTARGFIALILEIKAEVGSSPHLVSEKN</sequence>
<accession>A0ABS5F2M6</accession>
<reference evidence="2" key="1">
    <citation type="journal article" date="2021" name="Syst. Appl. Microbiol.">
        <title>Roseomonas hellenica sp. nov., isolated from roots of wild-growing Alkanna tinctoria.</title>
        <authorList>
            <person name="Rat A."/>
            <person name="Naranjo H.D."/>
            <person name="Lebbe L."/>
            <person name="Cnockaert M."/>
            <person name="Krigas N."/>
            <person name="Grigoriadou K."/>
            <person name="Maloupa E."/>
            <person name="Willems A."/>
        </authorList>
    </citation>
    <scope>NUCLEOTIDE SEQUENCE [LARGE SCALE GENOMIC DNA]</scope>
    <source>
        <strain evidence="2">LMG 31523</strain>
    </source>
</reference>
<dbReference type="EMBL" id="JAAGBB010000022">
    <property type="protein sequence ID" value="MBR0666375.1"/>
    <property type="molecule type" value="Genomic_DNA"/>
</dbReference>
<organism evidence="1 2">
    <name type="scientific">Plastoroseomonas hellenica</name>
    <dbReference type="NCBI Taxonomy" id="2687306"/>
    <lineage>
        <taxon>Bacteria</taxon>
        <taxon>Pseudomonadati</taxon>
        <taxon>Pseudomonadota</taxon>
        <taxon>Alphaproteobacteria</taxon>
        <taxon>Acetobacterales</taxon>
        <taxon>Acetobacteraceae</taxon>
        <taxon>Plastoroseomonas</taxon>
    </lineage>
</organism>
<evidence type="ECO:0000313" key="2">
    <source>
        <dbReference type="Proteomes" id="UP001196870"/>
    </source>
</evidence>
<evidence type="ECO:0000313" key="1">
    <source>
        <dbReference type="EMBL" id="MBR0666375.1"/>
    </source>
</evidence>
<dbReference type="Proteomes" id="UP001196870">
    <property type="component" value="Unassembled WGS sequence"/>
</dbReference>